<feature type="non-terminal residue" evidence="1">
    <location>
        <position position="73"/>
    </location>
</feature>
<dbReference type="InterPro" id="IPR027417">
    <property type="entry name" value="P-loop_NTPase"/>
</dbReference>
<proteinExistence type="predicted"/>
<gene>
    <name evidence="1" type="ORF">UFOVP1567_61</name>
</gene>
<protein>
    <recommendedName>
        <fullName evidence="2">Terminase-like family</fullName>
    </recommendedName>
</protein>
<sequence>MSDLNFSLLPWQQEVYTDTTRFKVIAAGRRCGKSRLAATTLIIEGLRCPQGSAVLYVSPTMGQSRQIIWDLLL</sequence>
<evidence type="ECO:0000313" key="1">
    <source>
        <dbReference type="EMBL" id="CAB5238528.1"/>
    </source>
</evidence>
<reference evidence="1" key="1">
    <citation type="submission" date="2020-05" db="EMBL/GenBank/DDBJ databases">
        <authorList>
            <person name="Chiriac C."/>
            <person name="Salcher M."/>
            <person name="Ghai R."/>
            <person name="Kavagutti S V."/>
        </authorList>
    </citation>
    <scope>NUCLEOTIDE SEQUENCE</scope>
</reference>
<dbReference type="EMBL" id="LR798459">
    <property type="protein sequence ID" value="CAB5238528.1"/>
    <property type="molecule type" value="Genomic_DNA"/>
</dbReference>
<organism evidence="1">
    <name type="scientific">uncultured Caudovirales phage</name>
    <dbReference type="NCBI Taxonomy" id="2100421"/>
    <lineage>
        <taxon>Viruses</taxon>
        <taxon>Duplodnaviria</taxon>
        <taxon>Heunggongvirae</taxon>
        <taxon>Uroviricota</taxon>
        <taxon>Caudoviricetes</taxon>
        <taxon>Peduoviridae</taxon>
        <taxon>Maltschvirus</taxon>
        <taxon>Maltschvirus maltsch</taxon>
    </lineage>
</organism>
<evidence type="ECO:0008006" key="2">
    <source>
        <dbReference type="Google" id="ProtNLM"/>
    </source>
</evidence>
<dbReference type="Gene3D" id="3.40.50.300">
    <property type="entry name" value="P-loop containing nucleotide triphosphate hydrolases"/>
    <property type="match status" value="1"/>
</dbReference>
<accession>A0A6J7XPS0</accession>
<name>A0A6J7XPS0_9CAUD</name>